<dbReference type="PANTHER" id="PTHR30231:SF4">
    <property type="entry name" value="PROTEIN NEN2"/>
    <property type="match status" value="1"/>
</dbReference>
<dbReference type="GO" id="GO:0006260">
    <property type="term" value="P:DNA replication"/>
    <property type="evidence" value="ECO:0007669"/>
    <property type="project" value="InterPro"/>
</dbReference>
<gene>
    <name evidence="5" type="ORF">EJO69_10905</name>
</gene>
<dbReference type="GO" id="GO:0003677">
    <property type="term" value="F:DNA binding"/>
    <property type="evidence" value="ECO:0007669"/>
    <property type="project" value="InterPro"/>
</dbReference>
<dbReference type="Gene3D" id="3.30.420.10">
    <property type="entry name" value="Ribonuclease H-like superfamily/Ribonuclease H"/>
    <property type="match status" value="1"/>
</dbReference>
<dbReference type="InterPro" id="IPR012337">
    <property type="entry name" value="RNaseH-like_sf"/>
</dbReference>
<evidence type="ECO:0000256" key="3">
    <source>
        <dbReference type="ARBA" id="ARBA00022839"/>
    </source>
</evidence>
<evidence type="ECO:0000313" key="6">
    <source>
        <dbReference type="Proteomes" id="UP000270021"/>
    </source>
</evidence>
<keyword evidence="6" id="KW-1185">Reference proteome</keyword>
<proteinExistence type="predicted"/>
<sequence>MDSGDHVRGYTVVDFETTGFSHRKGDRIVEIGVVRLDSEGRIVDSWETLINPMRHVGASHIHGISAKDVVGAPTFQDIADLFALELSGNVFVGHNAKFDATFAQCELAAAGRLDDSQIPFLDTMTIAKRALGLSRCRLTDVCDALGVTNANAHSALSDALATAQVLQAFLQHDNARDHPEWTDVVTQSSAFCGYRIHNPHYTRDGLRSRQAVAEAQETLSGGAWIGQAIGHRANPDDAIAAEYFALLDNVLLDNYLSQMEQGQLLQFARTHDLSAGALRSLHADYVHLLIHAAEADGIVTSHESAVITSVSDLLGVDLGDCQRSAPITMSAPHVRSALPSITLRPGDRVCVTGPVAQTQAYWEDYFTARGIQVAGIAKSTKVLIAGDPDSLSGKARKARQYGIPIIGEMAVDSAIDCEEPVTATLF</sequence>
<dbReference type="CDD" id="cd06127">
    <property type="entry name" value="DEDDh"/>
    <property type="match status" value="1"/>
</dbReference>
<dbReference type="PANTHER" id="PTHR30231">
    <property type="entry name" value="DNA POLYMERASE III SUBUNIT EPSILON"/>
    <property type="match status" value="1"/>
</dbReference>
<dbReference type="InterPro" id="IPR006054">
    <property type="entry name" value="DnaQ"/>
</dbReference>
<keyword evidence="3 5" id="KW-0269">Exonuclease</keyword>
<protein>
    <submittedName>
        <fullName evidence="5">3'-5' exonuclease</fullName>
    </submittedName>
</protein>
<dbReference type="Proteomes" id="UP000270021">
    <property type="component" value="Chromosome"/>
</dbReference>
<evidence type="ECO:0000313" key="5">
    <source>
        <dbReference type="EMBL" id="AZN30751.1"/>
    </source>
</evidence>
<name>A0A3Q8WUQ0_9ACTO</name>
<organism evidence="5 6">
    <name type="scientific">Flaviflexus salsibiostraticola</name>
    <dbReference type="NCBI Taxonomy" id="1282737"/>
    <lineage>
        <taxon>Bacteria</taxon>
        <taxon>Bacillati</taxon>
        <taxon>Actinomycetota</taxon>
        <taxon>Actinomycetes</taxon>
        <taxon>Actinomycetales</taxon>
        <taxon>Actinomycetaceae</taxon>
        <taxon>Flaviflexus</taxon>
    </lineage>
</organism>
<dbReference type="GO" id="GO:0008408">
    <property type="term" value="F:3'-5' exonuclease activity"/>
    <property type="evidence" value="ECO:0007669"/>
    <property type="project" value="TreeGrafter"/>
</dbReference>
<dbReference type="OrthoDB" id="190275at2"/>
<feature type="domain" description="Exonuclease" evidence="4">
    <location>
        <begin position="9"/>
        <end position="175"/>
    </location>
</feature>
<keyword evidence="1" id="KW-0540">Nuclease</keyword>
<dbReference type="InterPro" id="IPR029024">
    <property type="entry name" value="TerB-like"/>
</dbReference>
<evidence type="ECO:0000256" key="1">
    <source>
        <dbReference type="ARBA" id="ARBA00022722"/>
    </source>
</evidence>
<dbReference type="Pfam" id="PF00929">
    <property type="entry name" value="RNase_T"/>
    <property type="match status" value="1"/>
</dbReference>
<dbReference type="SMART" id="SM00479">
    <property type="entry name" value="EXOIII"/>
    <property type="match status" value="1"/>
</dbReference>
<dbReference type="InterPro" id="IPR036397">
    <property type="entry name" value="RNaseH_sf"/>
</dbReference>
<dbReference type="Gene3D" id="3.40.50.10190">
    <property type="entry name" value="BRCT domain"/>
    <property type="match status" value="1"/>
</dbReference>
<dbReference type="SUPFAM" id="SSF158682">
    <property type="entry name" value="TerB-like"/>
    <property type="match status" value="1"/>
</dbReference>
<accession>A0A3Q8WUQ0</accession>
<dbReference type="KEGG" id="fsl:EJO69_10905"/>
<evidence type="ECO:0000256" key="2">
    <source>
        <dbReference type="ARBA" id="ARBA00022801"/>
    </source>
</evidence>
<dbReference type="FunFam" id="3.30.420.10:FF:000045">
    <property type="entry name" value="3'-5' exonuclease DinG"/>
    <property type="match status" value="1"/>
</dbReference>
<dbReference type="EMBL" id="CP034438">
    <property type="protein sequence ID" value="AZN30751.1"/>
    <property type="molecule type" value="Genomic_DNA"/>
</dbReference>
<dbReference type="NCBIfam" id="TIGR00573">
    <property type="entry name" value="dnaq"/>
    <property type="match status" value="1"/>
</dbReference>
<dbReference type="AlphaFoldDB" id="A0A3Q8WUQ0"/>
<dbReference type="RefSeq" id="WP_126041768.1">
    <property type="nucleotide sequence ID" value="NZ_CP034438.1"/>
</dbReference>
<keyword evidence="2" id="KW-0378">Hydrolase</keyword>
<dbReference type="GO" id="GO:0003887">
    <property type="term" value="F:DNA-directed DNA polymerase activity"/>
    <property type="evidence" value="ECO:0007669"/>
    <property type="project" value="InterPro"/>
</dbReference>
<dbReference type="InterPro" id="IPR036420">
    <property type="entry name" value="BRCT_dom_sf"/>
</dbReference>
<dbReference type="SUPFAM" id="SSF53098">
    <property type="entry name" value="Ribonuclease H-like"/>
    <property type="match status" value="1"/>
</dbReference>
<reference evidence="5 6" key="1">
    <citation type="submission" date="2018-12" db="EMBL/GenBank/DDBJ databases">
        <title>Complete genome sequence of Flaviflexus salsibiostraticola KCTC 33148.</title>
        <authorList>
            <person name="Bae J.-W."/>
        </authorList>
    </citation>
    <scope>NUCLEOTIDE SEQUENCE [LARGE SCALE GENOMIC DNA]</scope>
    <source>
        <strain evidence="5 6">KCTC 33148</strain>
    </source>
</reference>
<dbReference type="InterPro" id="IPR013520">
    <property type="entry name" value="Ribonucl_H"/>
</dbReference>
<dbReference type="GO" id="GO:0005829">
    <property type="term" value="C:cytosol"/>
    <property type="evidence" value="ECO:0007669"/>
    <property type="project" value="TreeGrafter"/>
</dbReference>
<evidence type="ECO:0000259" key="4">
    <source>
        <dbReference type="SMART" id="SM00479"/>
    </source>
</evidence>